<name>F2UJ16_SALR5</name>
<dbReference type="InParanoid" id="F2UJ16"/>
<dbReference type="RefSeq" id="XP_004990804.1">
    <property type="nucleotide sequence ID" value="XM_004990747.1"/>
</dbReference>
<feature type="compositionally biased region" description="Low complexity" evidence="3">
    <location>
        <begin position="303"/>
        <end position="321"/>
    </location>
</feature>
<dbReference type="Gene3D" id="1.10.510.10">
    <property type="entry name" value="Transferase(Phosphotransferase) domain 1"/>
    <property type="match status" value="1"/>
</dbReference>
<dbReference type="KEGG" id="sre:PTSG_07307"/>
<dbReference type="GO" id="GO:0005524">
    <property type="term" value="F:ATP binding"/>
    <property type="evidence" value="ECO:0007669"/>
    <property type="project" value="InterPro"/>
</dbReference>
<dbReference type="PANTHER" id="PTHR44329">
    <property type="entry name" value="SERINE/THREONINE-PROTEIN KINASE TNNI3K-RELATED"/>
    <property type="match status" value="1"/>
</dbReference>
<dbReference type="EMBL" id="GL832976">
    <property type="protein sequence ID" value="EGD76964.1"/>
    <property type="molecule type" value="Genomic_DNA"/>
</dbReference>
<reference evidence="5" key="1">
    <citation type="submission" date="2009-08" db="EMBL/GenBank/DDBJ databases">
        <title>Annotation of Salpingoeca rosetta.</title>
        <authorList>
            <consortium name="The Broad Institute Genome Sequencing Platform"/>
            <person name="Russ C."/>
            <person name="Cuomo C."/>
            <person name="Burger G."/>
            <person name="Gray M.W."/>
            <person name="Holland P.W.H."/>
            <person name="King N."/>
            <person name="Lang F.B.F."/>
            <person name="Roger A.J."/>
            <person name="Ruiz-Trillo I."/>
            <person name="Young S.K."/>
            <person name="Zeng Q."/>
            <person name="Gargeya S."/>
            <person name="Alvarado L."/>
            <person name="Berlin A."/>
            <person name="Chapman S.B."/>
            <person name="Chen Z."/>
            <person name="Freedman E."/>
            <person name="Gellesch M."/>
            <person name="Goldberg J."/>
            <person name="Griggs A."/>
            <person name="Gujja S."/>
            <person name="Heilman E."/>
            <person name="Heiman D."/>
            <person name="Howarth C."/>
            <person name="Mehta T."/>
            <person name="Neiman D."/>
            <person name="Pearson M."/>
            <person name="Roberts A."/>
            <person name="Saif S."/>
            <person name="Shea T."/>
            <person name="Shenoy N."/>
            <person name="Sisk P."/>
            <person name="Stolte C."/>
            <person name="Sykes S."/>
            <person name="White J."/>
            <person name="Yandava C."/>
            <person name="Haas B."/>
            <person name="Nusbaum C."/>
            <person name="Birren B."/>
        </authorList>
    </citation>
    <scope>NUCLEOTIDE SEQUENCE [LARGE SCALE GENOMIC DNA]</scope>
    <source>
        <strain evidence="5">ATCC 50818</strain>
    </source>
</reference>
<feature type="region of interest" description="Disordered" evidence="3">
    <location>
        <begin position="522"/>
        <end position="546"/>
    </location>
</feature>
<dbReference type="SUPFAM" id="SSF56399">
    <property type="entry name" value="ADP-ribosylation"/>
    <property type="match status" value="1"/>
</dbReference>
<dbReference type="eggNOG" id="KOG0192">
    <property type="taxonomic scope" value="Eukaryota"/>
</dbReference>
<dbReference type="InterPro" id="IPR000719">
    <property type="entry name" value="Prot_kinase_dom"/>
</dbReference>
<dbReference type="InterPro" id="IPR008271">
    <property type="entry name" value="Ser/Thr_kinase_AS"/>
</dbReference>
<sequence>MEDIENLIKSVEKRTCGPTLKCKAIDHEHLEELAKAIRKNTNLRSLVFNKCDIGGKGARILAKGFTPDHTIDSLNLGNNNIGTDGLRAIANALKLVTGPSKLLLFGNLLTAEAGSILGELIEANPGIKLLNVGQNLLGDEGLERLAGRLIGNTSLHKLMLKDTKLTSAAATTITNLINNNNTLVQISLLGNELGELGARMIAAVVRATGNNVQITLHENDMPHFRSELRTPTLSDQGTSTPAADSEPPASTTFSPPAPLRTAYPADMFTSPPPSMSSPLPSHSSSASSFSQPYYRPQGDAEVQSTQHSPHQTSSTTAPSSGHHAHAHAHRPGDASPIADASEEKEDLKRKVNYWKREFERQKQRRERDKEAAAESQRALEEKYRTQALRAQHADGVISELRTKVATAATEHKETVKQLQDTLALWKKKEENMRSNLMAAQKTFATVNKKKKEALHTAEEDLRRVRTELKDHKEKTAKDAEARDQQAKDLREKIAAAGAEIASLRKEYSQKLEDATRKAARLGEENKTLQKKLHAAQETASLEERERKQIDQRLREATAKVKELEIGKQKLDDKLVKTVVSLQSAQDQMKALEHELQKLKQSHTEDDAYRAAASAIERVLNFHLGIDCVEDRKRALGKEGPLKGGQGKIWTGLFGGLQVALKEVEVSHVPDIKYWLCGDTSKLRLHDRRVLRELKAMASLRHPHIVPLLGTCKDGDDRFFIMMPWAEHGSLSSYLHERDPGQAPLTKVDKLRIACEIASGMEFLHMRNVVHRDLKSGNVLLTEHMTAQVCDFGLSAFKAADSSEVSKMPGTTLWASPEQLAGKALKSSTDVFSYGCVVWELMFGIKPWHHLENHEQETIEAFYDKNKYLPLDKSINGQTLDKLMIEVLSKCFQPADLRTSFRVLRKTLQPQYIAEKHQKQVDEEQQHLLLHGPPDAPWKFPEDVWAKLSDKAVQVQARKSVSCAVLDLYDDTNFQLIQQLLDEAGGRTSREKAEHPFGRHVAGAAIVHSDVKNTAFNGVIQRDQARFKGNTTTAHHVFRPKYQLDQNGHPKNKEMKHVLGYVCKLGGMSNFKYHLLNQDQSNVRIQRVFHGVPSLEAAVGILGGEFAQLQTTDQGWYGSGFYFTPDLEYALAYARPCPGSKVPKELHGLKLDGKGTFNVVLVCDVVYGNPYPVIDLQHVGKTLVAGHDAHVVVTDFTKQDVQQAKPFRSHSDWTKKQKVGGKKVSARPVSEIVVNTPDAVLVRAILIFHHEAKPATP</sequence>
<evidence type="ECO:0000313" key="6">
    <source>
        <dbReference type="Proteomes" id="UP000007799"/>
    </source>
</evidence>
<dbReference type="PROSITE" id="PS00108">
    <property type="entry name" value="PROTEIN_KINASE_ST"/>
    <property type="match status" value="1"/>
</dbReference>
<dbReference type="SMART" id="SM00368">
    <property type="entry name" value="LRR_RI"/>
    <property type="match status" value="5"/>
</dbReference>
<dbReference type="InterPro" id="IPR051681">
    <property type="entry name" value="Ser/Thr_Kinases-Pseudokinases"/>
</dbReference>
<dbReference type="Proteomes" id="UP000007799">
    <property type="component" value="Unassembled WGS sequence"/>
</dbReference>
<evidence type="ECO:0000256" key="3">
    <source>
        <dbReference type="SAM" id="MobiDB-lite"/>
    </source>
</evidence>
<dbReference type="eggNOG" id="KOG4308">
    <property type="taxonomic scope" value="Eukaryota"/>
</dbReference>
<keyword evidence="6" id="KW-1185">Reference proteome</keyword>
<organism evidence="6">
    <name type="scientific">Salpingoeca rosetta (strain ATCC 50818 / BSB-021)</name>
    <dbReference type="NCBI Taxonomy" id="946362"/>
    <lineage>
        <taxon>Eukaryota</taxon>
        <taxon>Choanoflagellata</taxon>
        <taxon>Craspedida</taxon>
        <taxon>Salpingoecidae</taxon>
        <taxon>Salpingoeca</taxon>
    </lineage>
</organism>
<protein>
    <submittedName>
        <fullName evidence="5">Serine/threonine protein kinase</fullName>
    </submittedName>
</protein>
<dbReference type="STRING" id="946362.F2UJ16"/>
<dbReference type="SUPFAM" id="SSF56112">
    <property type="entry name" value="Protein kinase-like (PK-like)"/>
    <property type="match status" value="1"/>
</dbReference>
<dbReference type="InterPro" id="IPR032675">
    <property type="entry name" value="LRR_dom_sf"/>
</dbReference>
<dbReference type="SMART" id="SM00220">
    <property type="entry name" value="S_TKc"/>
    <property type="match status" value="1"/>
</dbReference>
<gene>
    <name evidence="5" type="ORF">PTSG_07307</name>
</gene>
<dbReference type="InterPro" id="IPR001245">
    <property type="entry name" value="Ser-Thr/Tyr_kinase_cat_dom"/>
</dbReference>
<keyword evidence="1" id="KW-0433">Leucine-rich repeat</keyword>
<accession>F2UJ16</accession>
<dbReference type="SUPFAM" id="SSF52047">
    <property type="entry name" value="RNI-like"/>
    <property type="match status" value="1"/>
</dbReference>
<evidence type="ECO:0000259" key="4">
    <source>
        <dbReference type="PROSITE" id="PS50011"/>
    </source>
</evidence>
<keyword evidence="5" id="KW-0418">Kinase</keyword>
<evidence type="ECO:0000256" key="2">
    <source>
        <dbReference type="ARBA" id="ARBA00022737"/>
    </source>
</evidence>
<dbReference type="AlphaFoldDB" id="F2UJ16"/>
<keyword evidence="5" id="KW-0723">Serine/threonine-protein kinase</keyword>
<dbReference type="PROSITE" id="PS50011">
    <property type="entry name" value="PROTEIN_KINASE_DOM"/>
    <property type="match status" value="1"/>
</dbReference>
<dbReference type="OrthoDB" id="346907at2759"/>
<keyword evidence="2" id="KW-0677">Repeat</keyword>
<dbReference type="OMA" id="NHEQETI"/>
<feature type="compositionally biased region" description="Polar residues" evidence="3">
    <location>
        <begin position="229"/>
        <end position="242"/>
    </location>
</feature>
<dbReference type="Gene3D" id="3.80.10.10">
    <property type="entry name" value="Ribonuclease Inhibitor"/>
    <property type="match status" value="2"/>
</dbReference>
<evidence type="ECO:0000256" key="1">
    <source>
        <dbReference type="ARBA" id="ARBA00022614"/>
    </source>
</evidence>
<proteinExistence type="predicted"/>
<dbReference type="Pfam" id="PF07714">
    <property type="entry name" value="PK_Tyr_Ser-Thr"/>
    <property type="match status" value="1"/>
</dbReference>
<dbReference type="Pfam" id="PF13516">
    <property type="entry name" value="LRR_6"/>
    <property type="match status" value="2"/>
</dbReference>
<evidence type="ECO:0000313" key="5">
    <source>
        <dbReference type="EMBL" id="EGD76964.1"/>
    </source>
</evidence>
<dbReference type="InterPro" id="IPR011009">
    <property type="entry name" value="Kinase-like_dom_sf"/>
</dbReference>
<feature type="region of interest" description="Disordered" evidence="3">
    <location>
        <begin position="229"/>
        <end position="346"/>
    </location>
</feature>
<feature type="domain" description="Protein kinase" evidence="4">
    <location>
        <begin position="634"/>
        <end position="911"/>
    </location>
</feature>
<feature type="compositionally biased region" description="Low complexity" evidence="3">
    <location>
        <begin position="276"/>
        <end position="292"/>
    </location>
</feature>
<dbReference type="InterPro" id="IPR001611">
    <property type="entry name" value="Leu-rich_rpt"/>
</dbReference>
<keyword evidence="5" id="KW-0808">Transferase</keyword>
<dbReference type="GO" id="GO:0004674">
    <property type="term" value="F:protein serine/threonine kinase activity"/>
    <property type="evidence" value="ECO:0007669"/>
    <property type="project" value="UniProtKB-KW"/>
</dbReference>
<dbReference type="GeneID" id="16071367"/>
<dbReference type="Gene3D" id="3.90.228.10">
    <property type="match status" value="1"/>
</dbReference>